<dbReference type="Gene3D" id="3.30.230.130">
    <property type="entry name" value="Cullin, Chain C, Domain 2"/>
    <property type="match status" value="1"/>
</dbReference>
<dbReference type="SMART" id="SM00884">
    <property type="entry name" value="Cullin_Nedd8"/>
    <property type="match status" value="1"/>
</dbReference>
<dbReference type="PROSITE" id="PS50069">
    <property type="entry name" value="CULLIN_2"/>
    <property type="match status" value="1"/>
</dbReference>
<dbReference type="SMART" id="SM00182">
    <property type="entry name" value="CULLIN"/>
    <property type="match status" value="1"/>
</dbReference>
<protein>
    <submittedName>
        <fullName evidence="5">Putative CULlin protein 1</fullName>
    </submittedName>
</protein>
<organism evidence="5 6">
    <name type="scientific">Streblomastix strix</name>
    <dbReference type="NCBI Taxonomy" id="222440"/>
    <lineage>
        <taxon>Eukaryota</taxon>
        <taxon>Metamonada</taxon>
        <taxon>Preaxostyla</taxon>
        <taxon>Oxymonadida</taxon>
        <taxon>Streblomastigidae</taxon>
        <taxon>Streblomastix</taxon>
    </lineage>
</organism>
<evidence type="ECO:0000256" key="1">
    <source>
        <dbReference type="ARBA" id="ARBA00006019"/>
    </source>
</evidence>
<dbReference type="Pfam" id="PF00888">
    <property type="entry name" value="Cullin"/>
    <property type="match status" value="2"/>
</dbReference>
<dbReference type="InterPro" id="IPR059120">
    <property type="entry name" value="Cullin-like_AB"/>
</dbReference>
<evidence type="ECO:0000313" key="6">
    <source>
        <dbReference type="Proteomes" id="UP000324800"/>
    </source>
</evidence>
<dbReference type="Gene3D" id="6.10.280.240">
    <property type="match status" value="1"/>
</dbReference>
<dbReference type="InterPro" id="IPR036390">
    <property type="entry name" value="WH_DNA-bd_sf"/>
</dbReference>
<reference evidence="5 6" key="1">
    <citation type="submission" date="2019-03" db="EMBL/GenBank/DDBJ databases">
        <title>Single cell metagenomics reveals metabolic interactions within the superorganism composed of flagellate Streblomastix strix and complex community of Bacteroidetes bacteria on its surface.</title>
        <authorList>
            <person name="Treitli S.C."/>
            <person name="Kolisko M."/>
            <person name="Husnik F."/>
            <person name="Keeling P."/>
            <person name="Hampl V."/>
        </authorList>
    </citation>
    <scope>NUCLEOTIDE SEQUENCE [LARGE SCALE GENOMIC DNA]</scope>
    <source>
        <strain evidence="5">ST1C</strain>
    </source>
</reference>
<evidence type="ECO:0000313" key="5">
    <source>
        <dbReference type="EMBL" id="KAA6387711.1"/>
    </source>
</evidence>
<dbReference type="SUPFAM" id="SSF75632">
    <property type="entry name" value="Cullin homology domain"/>
    <property type="match status" value="1"/>
</dbReference>
<dbReference type="Gene3D" id="1.20.1310.10">
    <property type="entry name" value="Cullin Repeats"/>
    <property type="match status" value="3"/>
</dbReference>
<dbReference type="InterPro" id="IPR016159">
    <property type="entry name" value="Cullin_repeat-like_dom_sf"/>
</dbReference>
<comment type="similarity">
    <text evidence="1 2 3">Belongs to the cullin family.</text>
</comment>
<dbReference type="SUPFAM" id="SSF74788">
    <property type="entry name" value="Cullin repeat-like"/>
    <property type="match status" value="1"/>
</dbReference>
<sequence>MDLIIEDLDTIKDADDAWTRYLKPVIDDIKVQIEQNPNTVTSEKNISFSTHIILHMCKELKLWKEFDELALKIIIDYCNMEISEPLKQLKDESFLQVHAQCWEKFKIFANIICSLFQCLDDYYLNATQPYENNKSLHHLKLQQKAYNIFKEKIFVNKIEVIQGHILDYIDQERSGETIDIAMMKNAVDIFIALDPTFEQFYNKLEFQFLQRARDFYQLLSQRSLEHDTLPEFMIKCEMAFNTESKRIDNYMNQFTQLKIRNILDDELLKKNVEILVKSKESGVRILLEHDRYEDLERMFRLIKHLDNQIGVNLMVEEFEEYLRVVANKLMYSLYIDDLMKSKACAILDEQVNKQLDEIVALIYFVDQKSELLDLIEDHLFERIIEQGSEPLTNDKVEKEFIRKLNQEYGDAFVMKLDHMLQDHDHQIELNRQFKDYQERIGLNPKLCLEVLVLSKPLYPSVDVFNVNLPENIQHSLQSFKDFYKEIQPCQTIEFAPQLGSVTVEVQFMSKMCSITMEPIQALILLQFADGAMKSMRELAEITELGMEEVEINTVSLMLNTPIIVRAPEGAEQVGQQHEFGIGYDEQLKLNKYLKPDRTDFRIINPYKYTIREQSPQYARKTHISLIIYGLMRTQKTMKYKDLLNPATNNLTWFRTSKYEVKVQIEDLIARQFLKRKEDDRDTIEYIP</sequence>
<evidence type="ECO:0000259" key="4">
    <source>
        <dbReference type="PROSITE" id="PS50069"/>
    </source>
</evidence>
<gene>
    <name evidence="5" type="ORF">EZS28_016764</name>
</gene>
<dbReference type="InterPro" id="IPR019559">
    <property type="entry name" value="Cullin_neddylation_domain"/>
</dbReference>
<name>A0A5J4VYI0_9EUKA</name>
<dbReference type="InterPro" id="IPR045093">
    <property type="entry name" value="Cullin"/>
</dbReference>
<dbReference type="InterPro" id="IPR016158">
    <property type="entry name" value="Cullin_homology"/>
</dbReference>
<accession>A0A5J4VYI0</accession>
<feature type="domain" description="Cullin family profile" evidence="4">
    <location>
        <begin position="326"/>
        <end position="557"/>
    </location>
</feature>
<dbReference type="SUPFAM" id="SSF46785">
    <property type="entry name" value="Winged helix' DNA-binding domain"/>
    <property type="match status" value="1"/>
</dbReference>
<dbReference type="GO" id="GO:0006511">
    <property type="term" value="P:ubiquitin-dependent protein catabolic process"/>
    <property type="evidence" value="ECO:0007669"/>
    <property type="project" value="InterPro"/>
</dbReference>
<dbReference type="InterPro" id="IPR001373">
    <property type="entry name" value="Cullin_N"/>
</dbReference>
<evidence type="ECO:0000256" key="2">
    <source>
        <dbReference type="PROSITE-ProRule" id="PRU00330"/>
    </source>
</evidence>
<dbReference type="InterPro" id="IPR036388">
    <property type="entry name" value="WH-like_DNA-bd_sf"/>
</dbReference>
<dbReference type="GO" id="GO:0031625">
    <property type="term" value="F:ubiquitin protein ligase binding"/>
    <property type="evidence" value="ECO:0007669"/>
    <property type="project" value="InterPro"/>
</dbReference>
<dbReference type="Gene3D" id="1.10.10.10">
    <property type="entry name" value="Winged helix-like DNA-binding domain superfamily/Winged helix DNA-binding domain"/>
    <property type="match status" value="1"/>
</dbReference>
<dbReference type="PANTHER" id="PTHR11932">
    <property type="entry name" value="CULLIN"/>
    <property type="match status" value="1"/>
</dbReference>
<comment type="caution">
    <text evidence="5">The sequence shown here is derived from an EMBL/GenBank/DDBJ whole genome shotgun (WGS) entry which is preliminary data.</text>
</comment>
<dbReference type="Proteomes" id="UP000324800">
    <property type="component" value="Unassembled WGS sequence"/>
</dbReference>
<dbReference type="AlphaFoldDB" id="A0A5J4VYI0"/>
<dbReference type="Pfam" id="PF26557">
    <property type="entry name" value="Cullin_AB"/>
    <property type="match status" value="1"/>
</dbReference>
<dbReference type="OrthoDB" id="27073at2759"/>
<dbReference type="InterPro" id="IPR036317">
    <property type="entry name" value="Cullin_homology_sf"/>
</dbReference>
<proteinExistence type="inferred from homology"/>
<evidence type="ECO:0000256" key="3">
    <source>
        <dbReference type="RuleBase" id="RU003829"/>
    </source>
</evidence>
<dbReference type="EMBL" id="SNRW01004263">
    <property type="protein sequence ID" value="KAA6387711.1"/>
    <property type="molecule type" value="Genomic_DNA"/>
</dbReference>